<dbReference type="OrthoDB" id="701302at2"/>
<evidence type="ECO:0000313" key="2">
    <source>
        <dbReference type="EMBL" id="RKE52794.1"/>
    </source>
</evidence>
<feature type="transmembrane region" description="Helical" evidence="1">
    <location>
        <begin position="35"/>
        <end position="52"/>
    </location>
</feature>
<feature type="transmembrane region" description="Helical" evidence="1">
    <location>
        <begin position="12"/>
        <end position="29"/>
    </location>
</feature>
<gene>
    <name evidence="2" type="ORF">DFQ12_3040</name>
</gene>
<accession>A0A420B7Q6</accession>
<keyword evidence="1" id="KW-0472">Membrane</keyword>
<protein>
    <submittedName>
        <fullName evidence="2">Uncharacterized protein</fullName>
    </submittedName>
</protein>
<dbReference type="EMBL" id="RAPY01000002">
    <property type="protein sequence ID" value="RKE52794.1"/>
    <property type="molecule type" value="Genomic_DNA"/>
</dbReference>
<comment type="caution">
    <text evidence="2">The sequence shown here is derived from an EMBL/GenBank/DDBJ whole genome shotgun (WGS) entry which is preliminary data.</text>
</comment>
<sequence length="231" mass="26708">METPKPTIQRFTRNYILICVAVLVTLYGLFIAPTFPLRVYSIGVLVLFIPFLEIRNQSVVLQLFFVFFICIQISSIALFDRMPYELLLSSQPFGPAFIHALPAALLCCAAAHILLLKQVNIVKLYTVQFPIMLIACTWYIRMVLILNNCQHTTEAKNVQITAVVVQKCPLCCDIHELLLSFSYEGRQYQLPMDVHPKLYKKAKEGDKLNLQLHPGVYGWPWYHKDIKRRYQ</sequence>
<dbReference type="RefSeq" id="WP_147420426.1">
    <property type="nucleotide sequence ID" value="NZ_RAPY01000002.1"/>
</dbReference>
<keyword evidence="1" id="KW-0812">Transmembrane</keyword>
<feature type="transmembrane region" description="Helical" evidence="1">
    <location>
        <begin position="59"/>
        <end position="77"/>
    </location>
</feature>
<organism evidence="2 3">
    <name type="scientific">Sphingobacterium detergens</name>
    <dbReference type="NCBI Taxonomy" id="1145106"/>
    <lineage>
        <taxon>Bacteria</taxon>
        <taxon>Pseudomonadati</taxon>
        <taxon>Bacteroidota</taxon>
        <taxon>Sphingobacteriia</taxon>
        <taxon>Sphingobacteriales</taxon>
        <taxon>Sphingobacteriaceae</taxon>
        <taxon>Sphingobacterium</taxon>
    </lineage>
</organism>
<dbReference type="AlphaFoldDB" id="A0A420B7Q6"/>
<feature type="transmembrane region" description="Helical" evidence="1">
    <location>
        <begin position="97"/>
        <end position="115"/>
    </location>
</feature>
<keyword evidence="3" id="KW-1185">Reference proteome</keyword>
<reference evidence="2 3" key="1">
    <citation type="submission" date="2018-09" db="EMBL/GenBank/DDBJ databases">
        <title>Genomic Encyclopedia of Type Strains, Phase III (KMG-III): the genomes of soil and plant-associated and newly described type strains.</title>
        <authorList>
            <person name="Whitman W."/>
        </authorList>
    </citation>
    <scope>NUCLEOTIDE SEQUENCE [LARGE SCALE GENOMIC DNA]</scope>
    <source>
        <strain evidence="2 3">CECT 7938</strain>
    </source>
</reference>
<keyword evidence="1" id="KW-1133">Transmembrane helix</keyword>
<proteinExistence type="predicted"/>
<dbReference type="Proteomes" id="UP000286246">
    <property type="component" value="Unassembled WGS sequence"/>
</dbReference>
<evidence type="ECO:0000313" key="3">
    <source>
        <dbReference type="Proteomes" id="UP000286246"/>
    </source>
</evidence>
<name>A0A420B7Q6_SPHD1</name>
<evidence type="ECO:0000256" key="1">
    <source>
        <dbReference type="SAM" id="Phobius"/>
    </source>
</evidence>